<keyword evidence="1" id="KW-0436">Ligase</keyword>
<dbReference type="GO" id="GO:0046872">
    <property type="term" value="F:metal ion binding"/>
    <property type="evidence" value="ECO:0007669"/>
    <property type="project" value="InterPro"/>
</dbReference>
<dbReference type="SUPFAM" id="SSF55729">
    <property type="entry name" value="Acyl-CoA N-acyltransferases (Nat)"/>
    <property type="match status" value="1"/>
</dbReference>
<evidence type="ECO:0000259" key="7">
    <source>
        <dbReference type="PROSITE" id="PS51186"/>
    </source>
</evidence>
<dbReference type="eggNOG" id="COG0045">
    <property type="taxonomic scope" value="Bacteria"/>
</dbReference>
<comment type="similarity">
    <text evidence="4">In the N-terminal section; belongs to the acetate CoA ligase alpha subunit family.</text>
</comment>
<dbReference type="Proteomes" id="UP000001887">
    <property type="component" value="Chromosome"/>
</dbReference>
<dbReference type="Pfam" id="PF13549">
    <property type="entry name" value="ATP-grasp_5"/>
    <property type="match status" value="1"/>
</dbReference>
<dbReference type="Pfam" id="PF13607">
    <property type="entry name" value="Succ_CoA_lig"/>
    <property type="match status" value="1"/>
</dbReference>
<keyword evidence="2 5" id="KW-0547">Nucleotide-binding</keyword>
<dbReference type="InterPro" id="IPR016102">
    <property type="entry name" value="Succinyl-CoA_synth-like"/>
</dbReference>
<dbReference type="AlphaFoldDB" id="D2R7V1"/>
<dbReference type="InterPro" id="IPR011761">
    <property type="entry name" value="ATP-grasp"/>
</dbReference>
<dbReference type="Gene3D" id="3.40.50.720">
    <property type="entry name" value="NAD(P)-binding Rossmann-like Domain"/>
    <property type="match status" value="1"/>
</dbReference>
<reference evidence="8 9" key="1">
    <citation type="journal article" date="2009" name="Stand. Genomic Sci.">
        <title>Complete genome sequence of Pirellula staleyi type strain (ATCC 27377).</title>
        <authorList>
            <person name="Clum A."/>
            <person name="Tindall B.J."/>
            <person name="Sikorski J."/>
            <person name="Ivanova N."/>
            <person name="Mavrommatis K."/>
            <person name="Lucas S."/>
            <person name="Glavina del Rio T."/>
            <person name="Nolan M."/>
            <person name="Chen F."/>
            <person name="Tice H."/>
            <person name="Pitluck S."/>
            <person name="Cheng J.F."/>
            <person name="Chertkov O."/>
            <person name="Brettin T."/>
            <person name="Han C."/>
            <person name="Detter J.C."/>
            <person name="Kuske C."/>
            <person name="Bruce D."/>
            <person name="Goodwin L."/>
            <person name="Ovchinikova G."/>
            <person name="Pati A."/>
            <person name="Mikhailova N."/>
            <person name="Chen A."/>
            <person name="Palaniappan K."/>
            <person name="Land M."/>
            <person name="Hauser L."/>
            <person name="Chang Y.J."/>
            <person name="Jeffries C.D."/>
            <person name="Chain P."/>
            <person name="Rohde M."/>
            <person name="Goker M."/>
            <person name="Bristow J."/>
            <person name="Eisen J.A."/>
            <person name="Markowitz V."/>
            <person name="Hugenholtz P."/>
            <person name="Kyrpides N.C."/>
            <person name="Klenk H.P."/>
            <person name="Lapidus A."/>
        </authorList>
    </citation>
    <scope>NUCLEOTIDE SEQUENCE [LARGE SCALE GENOMIC DNA]</scope>
    <source>
        <strain evidence="9">ATCC 27377 / DSM 6068 / ICPB 4128</strain>
    </source>
</reference>
<keyword evidence="3 5" id="KW-0067">ATP-binding</keyword>
<evidence type="ECO:0000256" key="5">
    <source>
        <dbReference type="PROSITE-ProRule" id="PRU00409"/>
    </source>
</evidence>
<dbReference type="Pfam" id="PF13380">
    <property type="entry name" value="CoA_binding_2"/>
    <property type="match status" value="1"/>
</dbReference>
<dbReference type="GO" id="GO:0005524">
    <property type="term" value="F:ATP binding"/>
    <property type="evidence" value="ECO:0007669"/>
    <property type="project" value="UniProtKB-UniRule"/>
</dbReference>
<evidence type="ECO:0000259" key="6">
    <source>
        <dbReference type="PROSITE" id="PS50975"/>
    </source>
</evidence>
<dbReference type="PROSITE" id="PS51186">
    <property type="entry name" value="GNAT"/>
    <property type="match status" value="1"/>
</dbReference>
<dbReference type="InterPro" id="IPR051538">
    <property type="entry name" value="Acyl-CoA_Synth/Transferase"/>
</dbReference>
<evidence type="ECO:0000313" key="8">
    <source>
        <dbReference type="EMBL" id="ADB19282.1"/>
    </source>
</evidence>
<dbReference type="SUPFAM" id="SSF56059">
    <property type="entry name" value="Glutathione synthetase ATP-binding domain-like"/>
    <property type="match status" value="1"/>
</dbReference>
<dbReference type="eggNOG" id="COG1670">
    <property type="taxonomic scope" value="Bacteria"/>
</dbReference>
<feature type="domain" description="N-acetyltransferase" evidence="7">
    <location>
        <begin position="741"/>
        <end position="896"/>
    </location>
</feature>
<dbReference type="Gene3D" id="3.30.1490.20">
    <property type="entry name" value="ATP-grasp fold, A domain"/>
    <property type="match status" value="1"/>
</dbReference>
<evidence type="ECO:0000256" key="1">
    <source>
        <dbReference type="ARBA" id="ARBA00022598"/>
    </source>
</evidence>
<dbReference type="InterPro" id="IPR043938">
    <property type="entry name" value="Ligase_CoA_dom"/>
</dbReference>
<dbReference type="Gene3D" id="3.30.470.20">
    <property type="entry name" value="ATP-grasp fold, B domain"/>
    <property type="match status" value="1"/>
</dbReference>
<protein>
    <submittedName>
        <fullName evidence="8">CoA-binding domain protein</fullName>
    </submittedName>
</protein>
<name>D2R7V1_PIRSD</name>
<dbReference type="InterPro" id="IPR003781">
    <property type="entry name" value="CoA-bd"/>
</dbReference>
<dbReference type="FunFam" id="3.30.1490.20:FF:000020">
    <property type="entry name" value="Protein lysine acetyltransferase"/>
    <property type="match status" value="1"/>
</dbReference>
<dbReference type="GO" id="GO:0043758">
    <property type="term" value="F:acetate-CoA ligase (ADP-forming) activity"/>
    <property type="evidence" value="ECO:0007669"/>
    <property type="project" value="InterPro"/>
</dbReference>
<dbReference type="EMBL" id="CP001848">
    <property type="protein sequence ID" value="ADB19282.1"/>
    <property type="molecule type" value="Genomic_DNA"/>
</dbReference>
<dbReference type="STRING" id="530564.Psta_4640"/>
<dbReference type="InterPro" id="IPR016181">
    <property type="entry name" value="Acyl_CoA_acyltransferase"/>
</dbReference>
<proteinExistence type="inferred from homology"/>
<dbReference type="InterPro" id="IPR032875">
    <property type="entry name" value="Succ_CoA_lig_flav_dom"/>
</dbReference>
<dbReference type="OrthoDB" id="9807426at2"/>
<dbReference type="InterPro" id="IPR013815">
    <property type="entry name" value="ATP_grasp_subdomain_1"/>
</dbReference>
<keyword evidence="9" id="KW-1185">Reference proteome</keyword>
<dbReference type="PANTHER" id="PTHR43334:SF1">
    <property type="entry name" value="3-HYDROXYPROPIONATE--COA LIGASE [ADP-FORMING]"/>
    <property type="match status" value="1"/>
</dbReference>
<gene>
    <name evidence="8" type="ordered locus">Psta_4640</name>
</gene>
<dbReference type="PANTHER" id="PTHR43334">
    <property type="entry name" value="ACETATE--COA LIGASE [ADP-FORMING]"/>
    <property type="match status" value="1"/>
</dbReference>
<dbReference type="eggNOG" id="COG1042">
    <property type="taxonomic scope" value="Bacteria"/>
</dbReference>
<accession>D2R7V1</accession>
<dbReference type="SMART" id="SM00881">
    <property type="entry name" value="CoA_binding"/>
    <property type="match status" value="1"/>
</dbReference>
<evidence type="ECO:0000256" key="2">
    <source>
        <dbReference type="ARBA" id="ARBA00022741"/>
    </source>
</evidence>
<dbReference type="Pfam" id="PF19045">
    <property type="entry name" value="Ligase_CoA_2"/>
    <property type="match status" value="1"/>
</dbReference>
<sequence>MTIRNLDSVFRPKVVAVVGASDQPGKVGHTLLKNLVEHGYTGRVYPINATRDTVQGMTAYRDLVQLPEKPDLVVICTPSTTVPKLIEQCGQLGIMGVVIISAGFREVGPAGMQLEQQIREIQKSYPGLRVLGPNCLGFLVPDLKLSASFARGMPKPGRLAFLSQSGALCTAVLDWALDAGIGFSHFVSLGNMLDVGLDDMLDYLAADPTTDAVILYVESISRAREFMSAARAFASHKPIVAYKAGRFSDSAKAASSHTGAMAGVDAVYEAAFQRAGIVRVFDVDDMFDCAELLSRRKMPRGARLGIITNAGGPGVMACDALLARHGQIATLTPATIEKLNSVLPPFWSHGNPIDVLGDAPASRYAESLGAVLADPQVDTVLVILTPQDMTDPEATARAVAEVAGRSSKPVLAAWMGRGMVASGVKILGAAGVPTYNTPEHAIRAFMHLVAYAKRREVLYETPRDVPLTFSLDRPTLHARAEQILKSSDGVLTENASKDLLETYGIPVTKPIAASTAAQAVEVARQLGYPVVLKVLSPQISHKTDVQGVKLNLRSDDETAQAFEQIISSARMLRPDADVQGVTVQRMVTAVNSVELILGAKRDPVFGPVIMVGMGGIAAEVYQDRTIELPPLNERLARRMLESLRSWPLLSGYRGRPVVNIDRLVEVLMRFSYLVADLPEVQEVDINPLLVSASDAMALDARVFVSPADVSRLHQRAYAHLAICPYPEEYTRVVQSRSGDRLLLRPVKPEDEPLWVDLLSRCSQETLWRRFRYLFKEATHEMATRFCYVDYDREVALVAEIEKNGTRELVGVGRLVADPDHETAEYAVMVADAWQSCGVGMAITGTMLELAKKWGVREVTGETSYDNWAMRTIFQRYGFQLMGRGSDDVVLARLSLTTNSPDAATNVPPDMA</sequence>
<dbReference type="KEGG" id="psl:Psta_4640"/>
<dbReference type="SUPFAM" id="SSF52210">
    <property type="entry name" value="Succinyl-CoA synthetase domains"/>
    <property type="match status" value="2"/>
</dbReference>
<organism evidence="8 9">
    <name type="scientific">Pirellula staleyi (strain ATCC 27377 / DSM 6068 / ICPB 4128)</name>
    <name type="common">Pirella staleyi</name>
    <dbReference type="NCBI Taxonomy" id="530564"/>
    <lineage>
        <taxon>Bacteria</taxon>
        <taxon>Pseudomonadati</taxon>
        <taxon>Planctomycetota</taxon>
        <taxon>Planctomycetia</taxon>
        <taxon>Pirellulales</taxon>
        <taxon>Pirellulaceae</taxon>
        <taxon>Pirellula</taxon>
    </lineage>
</organism>
<dbReference type="InterPro" id="IPR000182">
    <property type="entry name" value="GNAT_dom"/>
</dbReference>
<dbReference type="Gene3D" id="3.40.50.261">
    <property type="entry name" value="Succinyl-CoA synthetase domains"/>
    <property type="match status" value="2"/>
</dbReference>
<dbReference type="Gene3D" id="3.40.630.30">
    <property type="match status" value="1"/>
</dbReference>
<feature type="domain" description="ATP-grasp" evidence="6">
    <location>
        <begin position="497"/>
        <end position="718"/>
    </location>
</feature>
<evidence type="ECO:0000313" key="9">
    <source>
        <dbReference type="Proteomes" id="UP000001887"/>
    </source>
</evidence>
<dbReference type="HOGENOM" id="CLU_007415_0_2_0"/>
<evidence type="ECO:0000256" key="3">
    <source>
        <dbReference type="ARBA" id="ARBA00022840"/>
    </source>
</evidence>
<dbReference type="PROSITE" id="PS50975">
    <property type="entry name" value="ATP_GRASP"/>
    <property type="match status" value="1"/>
</dbReference>
<dbReference type="InterPro" id="IPR036291">
    <property type="entry name" value="NAD(P)-bd_dom_sf"/>
</dbReference>
<evidence type="ECO:0000256" key="4">
    <source>
        <dbReference type="ARBA" id="ARBA00060888"/>
    </source>
</evidence>
<dbReference type="Pfam" id="PF13302">
    <property type="entry name" value="Acetyltransf_3"/>
    <property type="match status" value="1"/>
</dbReference>
<dbReference type="GO" id="GO:0016747">
    <property type="term" value="F:acyltransferase activity, transferring groups other than amino-acyl groups"/>
    <property type="evidence" value="ECO:0007669"/>
    <property type="project" value="InterPro"/>
</dbReference>
<dbReference type="SUPFAM" id="SSF51735">
    <property type="entry name" value="NAD(P)-binding Rossmann-fold domains"/>
    <property type="match status" value="1"/>
</dbReference>